<dbReference type="PANTHER" id="PTHR34502">
    <property type="entry name" value="DUF6594 DOMAIN-CONTAINING PROTEIN-RELATED"/>
    <property type="match status" value="1"/>
</dbReference>
<keyword evidence="1" id="KW-0472">Membrane</keyword>
<sequence length="104" mass="11170">MAVSQTKNQSDNSEFGINFQEYSRKHVIKAANLFGAVLASLLPVIAIIVLYLVEGMGARLGLVALFSTFFSACLWFLNDGNMVEVFSATSAFAAVQVVFIGTNG</sequence>
<dbReference type="Pfam" id="PF20237">
    <property type="entry name" value="DUF6594"/>
    <property type="match status" value="1"/>
</dbReference>
<evidence type="ECO:0000259" key="2">
    <source>
        <dbReference type="Pfam" id="PF20237"/>
    </source>
</evidence>
<dbReference type="AlphaFoldDB" id="A0AAD6D961"/>
<dbReference type="PANTHER" id="PTHR34502:SF5">
    <property type="entry name" value="DUF6594 DOMAIN-CONTAINING PROTEIN"/>
    <property type="match status" value="1"/>
</dbReference>
<reference evidence="3 4" key="1">
    <citation type="journal article" date="2023" name="IMA Fungus">
        <title>Comparative genomic study of the Penicillium genus elucidates a diverse pangenome and 15 lateral gene transfer events.</title>
        <authorList>
            <person name="Petersen C."/>
            <person name="Sorensen T."/>
            <person name="Nielsen M.R."/>
            <person name="Sondergaard T.E."/>
            <person name="Sorensen J.L."/>
            <person name="Fitzpatrick D.A."/>
            <person name="Frisvad J.C."/>
            <person name="Nielsen K.L."/>
        </authorList>
    </citation>
    <scope>NUCLEOTIDE SEQUENCE [LARGE SCALE GENOMIC DNA]</scope>
    <source>
        <strain evidence="3 4">IBT 35679</strain>
    </source>
</reference>
<accession>A0AAD6D961</accession>
<evidence type="ECO:0000313" key="4">
    <source>
        <dbReference type="Proteomes" id="UP001220324"/>
    </source>
</evidence>
<gene>
    <name evidence="3" type="ORF">N7494_000982</name>
</gene>
<proteinExistence type="predicted"/>
<dbReference type="Proteomes" id="UP001220324">
    <property type="component" value="Unassembled WGS sequence"/>
</dbReference>
<evidence type="ECO:0000313" key="3">
    <source>
        <dbReference type="EMBL" id="KAJ5557067.1"/>
    </source>
</evidence>
<dbReference type="EMBL" id="JAQIZZ010000001">
    <property type="protein sequence ID" value="KAJ5557067.1"/>
    <property type="molecule type" value="Genomic_DNA"/>
</dbReference>
<keyword evidence="1" id="KW-0812">Transmembrane</keyword>
<feature type="transmembrane region" description="Helical" evidence="1">
    <location>
        <begin position="60"/>
        <end position="77"/>
    </location>
</feature>
<dbReference type="InterPro" id="IPR046529">
    <property type="entry name" value="DUF6594"/>
</dbReference>
<feature type="domain" description="DUF6594" evidence="2">
    <location>
        <begin position="13"/>
        <end position="97"/>
    </location>
</feature>
<evidence type="ECO:0000256" key="1">
    <source>
        <dbReference type="SAM" id="Phobius"/>
    </source>
</evidence>
<feature type="transmembrane region" description="Helical" evidence="1">
    <location>
        <begin position="33"/>
        <end position="53"/>
    </location>
</feature>
<keyword evidence="1" id="KW-1133">Transmembrane helix</keyword>
<feature type="transmembrane region" description="Helical" evidence="1">
    <location>
        <begin position="83"/>
        <end position="102"/>
    </location>
</feature>
<comment type="caution">
    <text evidence="3">The sequence shown here is derived from an EMBL/GenBank/DDBJ whole genome shotgun (WGS) entry which is preliminary data.</text>
</comment>
<protein>
    <recommendedName>
        <fullName evidence="2">DUF6594 domain-containing protein</fullName>
    </recommendedName>
</protein>
<organism evidence="3 4">
    <name type="scientific">Penicillium frequentans</name>
    <dbReference type="NCBI Taxonomy" id="3151616"/>
    <lineage>
        <taxon>Eukaryota</taxon>
        <taxon>Fungi</taxon>
        <taxon>Dikarya</taxon>
        <taxon>Ascomycota</taxon>
        <taxon>Pezizomycotina</taxon>
        <taxon>Eurotiomycetes</taxon>
        <taxon>Eurotiomycetidae</taxon>
        <taxon>Eurotiales</taxon>
        <taxon>Aspergillaceae</taxon>
        <taxon>Penicillium</taxon>
    </lineage>
</organism>
<name>A0AAD6D961_9EURO</name>
<keyword evidence="4" id="KW-1185">Reference proteome</keyword>